<dbReference type="AlphaFoldDB" id="F2BBS0"/>
<accession>F2BBS0</accession>
<gene>
    <name evidence="1" type="ORF">HMPREF9123_1175</name>
</gene>
<keyword evidence="2" id="KW-1185">Reference proteome</keyword>
<dbReference type="HOGENOM" id="CLU_3009570_0_0_4"/>
<protein>
    <submittedName>
        <fullName evidence="1">Uncharacterized protein</fullName>
    </submittedName>
</protein>
<dbReference type="Proteomes" id="UP000004105">
    <property type="component" value="Unassembled WGS sequence"/>
</dbReference>
<evidence type="ECO:0000313" key="2">
    <source>
        <dbReference type="Proteomes" id="UP000004105"/>
    </source>
</evidence>
<evidence type="ECO:0000313" key="1">
    <source>
        <dbReference type="EMBL" id="EGF11086.1"/>
    </source>
</evidence>
<proteinExistence type="predicted"/>
<dbReference type="EMBL" id="AFAY01000024">
    <property type="protein sequence ID" value="EGF11086.1"/>
    <property type="molecule type" value="Genomic_DNA"/>
</dbReference>
<reference evidence="1 2" key="1">
    <citation type="submission" date="2011-02" db="EMBL/GenBank/DDBJ databases">
        <authorList>
            <person name="Muzny D."/>
            <person name="Qin X."/>
            <person name="Deng J."/>
            <person name="Jiang H."/>
            <person name="Liu Y."/>
            <person name="Qu J."/>
            <person name="Song X.-Z."/>
            <person name="Zhang L."/>
            <person name="Thornton R."/>
            <person name="Coyle M."/>
            <person name="Francisco L."/>
            <person name="Jackson L."/>
            <person name="Javaid M."/>
            <person name="Korchina V."/>
            <person name="Kovar C."/>
            <person name="Mata R."/>
            <person name="Mathew T."/>
            <person name="Ngo R."/>
            <person name="Nguyen L."/>
            <person name="Nguyen N."/>
            <person name="Okwuonu G."/>
            <person name="Ongeri F."/>
            <person name="Pham C."/>
            <person name="Simmons D."/>
            <person name="Wilczek-Boney K."/>
            <person name="Hale W."/>
            <person name="Jakkamsetti A."/>
            <person name="Pham P."/>
            <person name="Ruth R."/>
            <person name="San Lucas F."/>
            <person name="Warren J."/>
            <person name="Zhang J."/>
            <person name="Zhao Z."/>
            <person name="Zhou C."/>
            <person name="Zhu D."/>
            <person name="Lee S."/>
            <person name="Bess C."/>
            <person name="Blankenburg K."/>
            <person name="Forbes L."/>
            <person name="Fu Q."/>
            <person name="Gubbala S."/>
            <person name="Hirani K."/>
            <person name="Jayaseelan J.C."/>
            <person name="Lara F."/>
            <person name="Munidasa M."/>
            <person name="Palculict T."/>
            <person name="Patil S."/>
            <person name="Pu L.-L."/>
            <person name="Saada N."/>
            <person name="Tang L."/>
            <person name="Weissenberger G."/>
            <person name="Zhu Y."/>
            <person name="Hemphill L."/>
            <person name="Shang Y."/>
            <person name="Youmans B."/>
            <person name="Ayvaz T."/>
            <person name="Ross M."/>
            <person name="Santibanez J."/>
            <person name="Aqrawi P."/>
            <person name="Gross S."/>
            <person name="Joshi V."/>
            <person name="Fowler G."/>
            <person name="Nazareth L."/>
            <person name="Reid J."/>
            <person name="Worley K."/>
            <person name="Petrosino J."/>
            <person name="Highlander S."/>
            <person name="Gibbs R."/>
        </authorList>
    </citation>
    <scope>NUCLEOTIDE SEQUENCE [LARGE SCALE GENOMIC DNA]</scope>
    <source>
        <strain evidence="1 2">ATCC BAA-1200</strain>
    </source>
</reference>
<organism evidence="1 2">
    <name type="scientific">Neisseria bacilliformis ATCC BAA-1200</name>
    <dbReference type="NCBI Taxonomy" id="888742"/>
    <lineage>
        <taxon>Bacteria</taxon>
        <taxon>Pseudomonadati</taxon>
        <taxon>Pseudomonadota</taxon>
        <taxon>Betaproteobacteria</taxon>
        <taxon>Neisseriales</taxon>
        <taxon>Neisseriaceae</taxon>
        <taxon>Neisseria</taxon>
    </lineage>
</organism>
<sequence length="56" mass="6091">MTAFLIFQTAFSVSPFTFSDGLPPCPPLCAARMQHSVIPCKKIFAGRNTFADNPLS</sequence>
<name>F2BBS0_9NEIS</name>
<comment type="caution">
    <text evidence="1">The sequence shown here is derived from an EMBL/GenBank/DDBJ whole genome shotgun (WGS) entry which is preliminary data.</text>
</comment>